<protein>
    <recommendedName>
        <fullName evidence="5">PE family protein</fullName>
    </recommendedName>
</protein>
<proteinExistence type="predicted"/>
<reference evidence="3 4" key="1">
    <citation type="submission" date="2020-07" db="EMBL/GenBank/DDBJ databases">
        <title>Genome of Haloechinothrix sp.</title>
        <authorList>
            <person name="Tang S.-K."/>
            <person name="Yang L."/>
            <person name="Zhu W.-Y."/>
        </authorList>
    </citation>
    <scope>NUCLEOTIDE SEQUENCE [LARGE SCALE GENOMIC DNA]</scope>
    <source>
        <strain evidence="3 4">YIM 98757</strain>
    </source>
</reference>
<dbReference type="AlphaFoldDB" id="A0A838ABS0"/>
<gene>
    <name evidence="3" type="ORF">H0B56_14260</name>
</gene>
<sequence>MADEEDSGAPPLPLPQVDDAPMPVGPQQVRAQADAKAQAAGLEDIAFDSEGVDKVIKRLKDVLSSLREAQRQSEPLRNIAKKSDPVTNSYADTANEGGAAYQACLRKEIAALDGLIEDAKAMKEERLQHEDEVAAGLKGQD</sequence>
<comment type="caution">
    <text evidence="3">The sequence shown here is derived from an EMBL/GenBank/DDBJ whole genome shotgun (WGS) entry which is preliminary data.</text>
</comment>
<evidence type="ECO:0008006" key="5">
    <source>
        <dbReference type="Google" id="ProtNLM"/>
    </source>
</evidence>
<dbReference type="RefSeq" id="WP_180893508.1">
    <property type="nucleotide sequence ID" value="NZ_JACCKD010000004.1"/>
</dbReference>
<evidence type="ECO:0000256" key="1">
    <source>
        <dbReference type="SAM" id="Coils"/>
    </source>
</evidence>
<evidence type="ECO:0000256" key="2">
    <source>
        <dbReference type="SAM" id="MobiDB-lite"/>
    </source>
</evidence>
<dbReference type="Proteomes" id="UP000582974">
    <property type="component" value="Unassembled WGS sequence"/>
</dbReference>
<dbReference type="EMBL" id="JACCKD010000004">
    <property type="protein sequence ID" value="MBA0126712.1"/>
    <property type="molecule type" value="Genomic_DNA"/>
</dbReference>
<name>A0A838ABS0_9PSEU</name>
<evidence type="ECO:0000313" key="4">
    <source>
        <dbReference type="Proteomes" id="UP000582974"/>
    </source>
</evidence>
<keyword evidence="1" id="KW-0175">Coiled coil</keyword>
<feature type="region of interest" description="Disordered" evidence="2">
    <location>
        <begin position="67"/>
        <end position="91"/>
    </location>
</feature>
<evidence type="ECO:0000313" key="3">
    <source>
        <dbReference type="EMBL" id="MBA0126712.1"/>
    </source>
</evidence>
<organism evidence="3 4">
    <name type="scientific">Haloechinothrix aidingensis</name>
    <dbReference type="NCBI Taxonomy" id="2752311"/>
    <lineage>
        <taxon>Bacteria</taxon>
        <taxon>Bacillati</taxon>
        <taxon>Actinomycetota</taxon>
        <taxon>Actinomycetes</taxon>
        <taxon>Pseudonocardiales</taxon>
        <taxon>Pseudonocardiaceae</taxon>
        <taxon>Haloechinothrix</taxon>
    </lineage>
</organism>
<keyword evidence="4" id="KW-1185">Reference proteome</keyword>
<feature type="coiled-coil region" evidence="1">
    <location>
        <begin position="105"/>
        <end position="132"/>
    </location>
</feature>
<accession>A0A838ABS0</accession>
<feature type="region of interest" description="Disordered" evidence="2">
    <location>
        <begin position="1"/>
        <end position="36"/>
    </location>
</feature>
<feature type="compositionally biased region" description="Low complexity" evidence="2">
    <location>
        <begin position="27"/>
        <end position="36"/>
    </location>
</feature>